<keyword evidence="11" id="KW-0677">Repeat</keyword>
<evidence type="ECO:0000256" key="14">
    <source>
        <dbReference type="ARBA" id="ARBA00022777"/>
    </source>
</evidence>
<dbReference type="PROSITE" id="PS00107">
    <property type="entry name" value="PROTEIN_KINASE_ATP"/>
    <property type="match status" value="1"/>
</dbReference>
<dbReference type="Pfam" id="PF00621">
    <property type="entry name" value="RhoGEF"/>
    <property type="match status" value="1"/>
</dbReference>
<dbReference type="Gene3D" id="2.30.29.30">
    <property type="entry name" value="Pleckstrin-homology domain (PH domain)/Phosphotyrosine-binding domain (PTB)"/>
    <property type="match status" value="2"/>
</dbReference>
<keyword evidence="9" id="KW-0808">Transferase</keyword>
<dbReference type="InterPro" id="IPR020454">
    <property type="entry name" value="DAG/PE-bd"/>
</dbReference>
<dbReference type="SUPFAM" id="SSF48065">
    <property type="entry name" value="DBL homology domain (DH-domain)"/>
    <property type="match status" value="1"/>
</dbReference>
<dbReference type="SUPFAM" id="SSF50729">
    <property type="entry name" value="PH domain-like"/>
    <property type="match status" value="2"/>
</dbReference>
<feature type="compositionally biased region" description="Acidic residues" evidence="23">
    <location>
        <begin position="354"/>
        <end position="363"/>
    </location>
</feature>
<dbReference type="Pfam" id="PF00130">
    <property type="entry name" value="C1_1"/>
    <property type="match status" value="2"/>
</dbReference>
<dbReference type="CDD" id="cd20834">
    <property type="entry name" value="C1_nPKC_theta-like_rpt1"/>
    <property type="match status" value="1"/>
</dbReference>
<dbReference type="InterPro" id="IPR013083">
    <property type="entry name" value="Znf_RING/FYVE/PHD"/>
</dbReference>
<evidence type="ECO:0000256" key="9">
    <source>
        <dbReference type="ARBA" id="ARBA00022679"/>
    </source>
</evidence>
<evidence type="ECO:0000259" key="26">
    <source>
        <dbReference type="PROSITE" id="PS50011"/>
    </source>
</evidence>
<keyword evidence="5" id="KW-0963">Cytoplasm</keyword>
<dbReference type="Pfam" id="PF01363">
    <property type="entry name" value="FYVE"/>
    <property type="match status" value="1"/>
</dbReference>
<keyword evidence="6" id="KW-0723">Serine/threonine-protein kinase</keyword>
<dbReference type="Gene3D" id="1.10.510.10">
    <property type="entry name" value="Transferase(Phosphotransferase) domain 1"/>
    <property type="match status" value="1"/>
</dbReference>
<name>A0A8J4UGI2_CLAMG</name>
<sequence length="1826" mass="206695">LRGRYMNPKSLIQARCLPNGQSGHPVPGKSSQNQGYKPSIFSKGKANPTQGHGFNNYLKRHIKQNLRSAKSDQHLRKSHRKEVQTQWEESQFTEDMEQRQEQKPRMDIKCKEGSMQWKERVQGDQEEQDSILEQGDELGCGEELAQGNEFDWQVGLEDIKGFNLTEGQDLLKLLSDSCIKAEEEIQGVKGQLHMEVEGKEVGVNGNKRSHVTHVDSRLSSKYSFHKQIVHKDGIKQNKSQTAVMLSDKTYTREMLTDQKFLNGFYPNNSYINGLNTDDLTPGRTDIISMFPEVCDAGEALADADGFSECDLFEHIEPSWKSEVEDVGDCGDTVMLPVEEDSENLSGSLSTFGEDGSDEIEEQDQKENPSFCKHSHSDPAVYPKPEREAEILSDQCVTSFCSSESEVTSDEVEKYETRQNHEKTQDETQVETVQSVPYEFKPGDCNTSSIPSVSSIVSMQPEEQTSQLIEEEHLVEQEGEKADILCGKPFLAKMLEEHVYEETEPNFQTKDFLQSRKYFMTRSISVETPRLDPLSPTISGKGRLMLHPQSYYTRHNYLGDSLPALTGSLGCLSPGGPCPPAVEIPPPFELSSITRRPIRKSTPALPSDVTACSRKLDFGLKRYFLPLRFLRKTERRTDSRSVSSRSSSESSPQGSCRRLNLIRQCTESPELHRGHDSSVPSSPASLCLHKNIHRQGISTPVNNNFGSTSPNSWDMSDDLLNSLFVQPFPLSKPRSFSSPNVDSSIYENVLNTNPHYENVQVRLLSPSNQNQRNQSSANDTDGYVDMSSLSGFQSISPANEQETESAYTICSPMVRSDGSVSVSVGVLCTKEEEKKTSERLTVNCSRVFYLVKELLDSETQHVKTLQILNETVGADEQMAKLWSDLPAICSFHQDLHTQLESRIKEWDQKEGIADILLAKKEEFSVFLSFISQHDSKVRTMEQMENTQLDISVLKQQLLQVIVRVLQYRMLLTDYKNNFSQLSREYEDTQAALVMVSDIADKAKASLKNGADVLRLVNIEHSVQGLKNLLQPGRVFVKEGTLMKVSRKCKQPRHLFLMSDIMLYTYPQQDGKYRLINTLALTGMEVTRHLVENTENALKIEVKDISITLLASSSIERDDWFVTLNRTVSDLGSLLIAPSGCFEVGEKSGVCLGDNAPPLVSVSQVAVCMNCPVHFSLTHRRHHCHACGKVVCRDCCRNKVPLKYMKNRRAKVCNKCYSELCKNGDAAVLVESSSRPLSSVFQNIHPTSLWKSRKGHLSFNQATGSEGEMSGTLQRSRNSKRSWKSLWFLLKDKVLYTYPQPEVDLQPSGKVMMSVQYFLEDTDTESRQSIGTEDEAPTLNRRRGAIKQAKVHFIKNHEFIATFFRQPTFCSVCRDFVWGLNKQGYKCRQCNAAIHKKCIDKIIGRCTGTATNSRDTMFQKERFKIDMPHRFKTYNYMSPTFCDHCGSLLWGLVKQGLKCEDCAMNVHHKCQTKVANLCGINQKLLAEALTQVGPKSTKRPESNTQDTGIYKDITKSPGPDVNDGPLYGHVWDGSCPNPPPRITHQTRITAEQFTFHKVLGKGSFGKVFLAELKNTGEWFAVKALKKDVVLMDDDVECTMVEKRVLALAWDNPFLTHLYSTFQTKEHLFFVMEYLNGGDLMFHIQEKGRFDLYRATFYGAEIVCGLQFLHGKGIIYRDLKLDNVMLDGEGHIKIADFGMCKENVFGENFASTFCGTPDYIAPEILLGQQYSFSVDWWSFGVLVYEMLIGQSPFHGDDEDELFESIRMDTPHYPRWLTVETKDMLERLFVRDPSRRLGIVGNIRAHLFFKTVNWSALEKREIDPPFRPQV</sequence>
<dbReference type="SMART" id="SM00325">
    <property type="entry name" value="RhoGEF"/>
    <property type="match status" value="1"/>
</dbReference>
<evidence type="ECO:0000256" key="10">
    <source>
        <dbReference type="ARBA" id="ARBA00022723"/>
    </source>
</evidence>
<dbReference type="PROSITE" id="PS51285">
    <property type="entry name" value="AGC_KINASE_CTER"/>
    <property type="match status" value="1"/>
</dbReference>
<dbReference type="SUPFAM" id="SSF57889">
    <property type="entry name" value="Cysteine-rich domain"/>
    <property type="match status" value="2"/>
</dbReference>
<evidence type="ECO:0000256" key="18">
    <source>
        <dbReference type="ARBA" id="ARBA00023212"/>
    </source>
</evidence>
<dbReference type="PROSITE" id="PS50178">
    <property type="entry name" value="ZF_FYVE"/>
    <property type="match status" value="1"/>
</dbReference>
<dbReference type="PRINTS" id="PR00008">
    <property type="entry name" value="DAGPEDOMAIN"/>
</dbReference>
<dbReference type="EMBL" id="QNUK01000005">
    <property type="protein sequence ID" value="KAF5909388.1"/>
    <property type="molecule type" value="Genomic_DNA"/>
</dbReference>
<evidence type="ECO:0000313" key="31">
    <source>
        <dbReference type="Proteomes" id="UP000727407"/>
    </source>
</evidence>
<evidence type="ECO:0000259" key="24">
    <source>
        <dbReference type="PROSITE" id="PS50003"/>
    </source>
</evidence>
<evidence type="ECO:0000256" key="23">
    <source>
        <dbReference type="SAM" id="MobiDB-lite"/>
    </source>
</evidence>
<feature type="region of interest" description="Disordered" evidence="23">
    <location>
        <begin position="338"/>
        <end position="381"/>
    </location>
</feature>
<dbReference type="SMART" id="SM00233">
    <property type="entry name" value="PH"/>
    <property type="match status" value="1"/>
</dbReference>
<dbReference type="GO" id="GO:0005085">
    <property type="term" value="F:guanyl-nucleotide exchange factor activity"/>
    <property type="evidence" value="ECO:0007669"/>
    <property type="project" value="UniProtKB-KW"/>
</dbReference>
<evidence type="ECO:0000256" key="13">
    <source>
        <dbReference type="ARBA" id="ARBA00022771"/>
    </source>
</evidence>
<feature type="domain" description="FYVE-type" evidence="28">
    <location>
        <begin position="1160"/>
        <end position="1219"/>
    </location>
</feature>
<dbReference type="GO" id="GO:0008270">
    <property type="term" value="F:zinc ion binding"/>
    <property type="evidence" value="ECO:0007669"/>
    <property type="project" value="UniProtKB-KW"/>
</dbReference>
<dbReference type="PROSITE" id="PS50010">
    <property type="entry name" value="DH_2"/>
    <property type="match status" value="1"/>
</dbReference>
<evidence type="ECO:0000259" key="25">
    <source>
        <dbReference type="PROSITE" id="PS50010"/>
    </source>
</evidence>
<dbReference type="SUPFAM" id="SSF57903">
    <property type="entry name" value="FYVE/PHD zinc finger"/>
    <property type="match status" value="1"/>
</dbReference>
<organism evidence="30 31">
    <name type="scientific">Clarias magur</name>
    <name type="common">Asian catfish</name>
    <name type="synonym">Macropteronotus magur</name>
    <dbReference type="NCBI Taxonomy" id="1594786"/>
    <lineage>
        <taxon>Eukaryota</taxon>
        <taxon>Metazoa</taxon>
        <taxon>Chordata</taxon>
        <taxon>Craniata</taxon>
        <taxon>Vertebrata</taxon>
        <taxon>Euteleostomi</taxon>
        <taxon>Actinopterygii</taxon>
        <taxon>Neopterygii</taxon>
        <taxon>Teleostei</taxon>
        <taxon>Ostariophysi</taxon>
        <taxon>Siluriformes</taxon>
        <taxon>Clariidae</taxon>
        <taxon>Clarias</taxon>
    </lineage>
</organism>
<dbReference type="GO" id="GO:0005524">
    <property type="term" value="F:ATP binding"/>
    <property type="evidence" value="ECO:0007669"/>
    <property type="project" value="UniProtKB-UniRule"/>
</dbReference>
<dbReference type="InterPro" id="IPR001849">
    <property type="entry name" value="PH_domain"/>
</dbReference>
<feature type="region of interest" description="Disordered" evidence="23">
    <location>
        <begin position="1490"/>
        <end position="1513"/>
    </location>
</feature>
<dbReference type="PROSITE" id="PS00108">
    <property type="entry name" value="PROTEIN_KINASE_ST"/>
    <property type="match status" value="1"/>
</dbReference>
<evidence type="ECO:0000256" key="6">
    <source>
        <dbReference type="ARBA" id="ARBA00022527"/>
    </source>
</evidence>
<evidence type="ECO:0000259" key="27">
    <source>
        <dbReference type="PROSITE" id="PS50081"/>
    </source>
</evidence>
<comment type="caution">
    <text evidence="30">The sequence shown here is derived from an EMBL/GenBank/DDBJ whole genome shotgun (WGS) entry which is preliminary data.</text>
</comment>
<evidence type="ECO:0000259" key="28">
    <source>
        <dbReference type="PROSITE" id="PS50178"/>
    </source>
</evidence>
<evidence type="ECO:0000256" key="11">
    <source>
        <dbReference type="ARBA" id="ARBA00022737"/>
    </source>
</evidence>
<feature type="compositionally biased region" description="Low complexity" evidence="23">
    <location>
        <begin position="639"/>
        <end position="657"/>
    </location>
</feature>
<keyword evidence="17" id="KW-0460">Magnesium</keyword>
<dbReference type="Gene3D" id="3.30.40.10">
    <property type="entry name" value="Zinc/RING finger domain, C3HC4 (zinc finger)"/>
    <property type="match status" value="1"/>
</dbReference>
<gene>
    <name evidence="30" type="ORF">DAT39_000908</name>
</gene>
<dbReference type="CDD" id="cd20837">
    <property type="entry name" value="C1_nPKC_theta-like_rpt2"/>
    <property type="match status" value="1"/>
</dbReference>
<dbReference type="InterPro" id="IPR035899">
    <property type="entry name" value="DBL_dom_sf"/>
</dbReference>
<dbReference type="InterPro" id="IPR008271">
    <property type="entry name" value="Ser/Thr_kinase_AS"/>
</dbReference>
<dbReference type="InterPro" id="IPR011011">
    <property type="entry name" value="Znf_FYVE_PHD"/>
</dbReference>
<evidence type="ECO:0000256" key="20">
    <source>
        <dbReference type="ARBA" id="ARBA00047470"/>
    </source>
</evidence>
<dbReference type="FunFam" id="3.30.60.20:FF:000008">
    <property type="entry name" value="Protein kinase C theta"/>
    <property type="match status" value="1"/>
</dbReference>
<dbReference type="Pfam" id="PF00169">
    <property type="entry name" value="PH"/>
    <property type="match status" value="1"/>
</dbReference>
<comment type="cofactor">
    <cofactor evidence="1">
        <name>Mg(2+)</name>
        <dbReference type="ChEBI" id="CHEBI:18420"/>
    </cofactor>
</comment>
<evidence type="ECO:0000259" key="29">
    <source>
        <dbReference type="PROSITE" id="PS51285"/>
    </source>
</evidence>
<evidence type="ECO:0000256" key="19">
    <source>
        <dbReference type="ARBA" id="ARBA00047272"/>
    </source>
</evidence>
<comment type="subcellular location">
    <subcellularLocation>
        <location evidence="2">Cytoplasm</location>
        <location evidence="2">Cytoskeleton</location>
    </subcellularLocation>
</comment>
<comment type="catalytic activity">
    <reaction evidence="19">
        <text>L-threonyl-[protein] + ATP = O-phospho-L-threonyl-[protein] + ADP + H(+)</text>
        <dbReference type="Rhea" id="RHEA:46608"/>
        <dbReference type="Rhea" id="RHEA-COMP:11060"/>
        <dbReference type="Rhea" id="RHEA-COMP:11605"/>
        <dbReference type="ChEBI" id="CHEBI:15378"/>
        <dbReference type="ChEBI" id="CHEBI:30013"/>
        <dbReference type="ChEBI" id="CHEBI:30616"/>
        <dbReference type="ChEBI" id="CHEBI:61977"/>
        <dbReference type="ChEBI" id="CHEBI:456216"/>
        <dbReference type="EC" id="2.7.11.13"/>
    </reaction>
</comment>
<dbReference type="GO" id="GO:0004697">
    <property type="term" value="F:diacylglycerol-dependent serine/threonine kinase activity"/>
    <property type="evidence" value="ECO:0007669"/>
    <property type="project" value="UniProtKB-EC"/>
</dbReference>
<keyword evidence="8" id="KW-0344">Guanine-nucleotide releasing factor</keyword>
<evidence type="ECO:0000256" key="17">
    <source>
        <dbReference type="ARBA" id="ARBA00022842"/>
    </source>
</evidence>
<evidence type="ECO:0000256" key="21">
    <source>
        <dbReference type="PROSITE-ProRule" id="PRU00091"/>
    </source>
</evidence>
<dbReference type="OrthoDB" id="245697at2759"/>
<accession>A0A8J4UGI2</accession>
<feature type="region of interest" description="Disordered" evidence="23">
    <location>
        <begin position="15"/>
        <end position="54"/>
    </location>
</feature>
<evidence type="ECO:0000256" key="12">
    <source>
        <dbReference type="ARBA" id="ARBA00022741"/>
    </source>
</evidence>
<dbReference type="InterPro" id="IPR011993">
    <property type="entry name" value="PH-like_dom_sf"/>
</dbReference>
<dbReference type="SMART" id="SM00109">
    <property type="entry name" value="C1"/>
    <property type="match status" value="2"/>
</dbReference>
<dbReference type="SUPFAM" id="SSF56112">
    <property type="entry name" value="Protein kinase-like (PK-like)"/>
    <property type="match status" value="1"/>
</dbReference>
<keyword evidence="31" id="KW-1185">Reference proteome</keyword>
<dbReference type="PROSITE" id="PS00479">
    <property type="entry name" value="ZF_DAG_PE_1"/>
    <property type="match status" value="1"/>
</dbReference>
<feature type="domain" description="Phorbol-ester/DAG-type" evidence="27">
    <location>
        <begin position="1354"/>
        <end position="1404"/>
    </location>
</feature>
<feature type="non-terminal residue" evidence="30">
    <location>
        <position position="1826"/>
    </location>
</feature>
<comment type="catalytic activity">
    <reaction evidence="20">
        <text>L-seryl-[protein] + ATP = O-phospho-L-seryl-[protein] + ADP + H(+)</text>
        <dbReference type="Rhea" id="RHEA:17989"/>
        <dbReference type="Rhea" id="RHEA-COMP:9863"/>
        <dbReference type="Rhea" id="RHEA-COMP:11604"/>
        <dbReference type="ChEBI" id="CHEBI:15378"/>
        <dbReference type="ChEBI" id="CHEBI:29999"/>
        <dbReference type="ChEBI" id="CHEBI:30616"/>
        <dbReference type="ChEBI" id="CHEBI:83421"/>
        <dbReference type="ChEBI" id="CHEBI:456216"/>
        <dbReference type="EC" id="2.7.11.13"/>
    </reaction>
</comment>
<dbReference type="PROSITE" id="PS50081">
    <property type="entry name" value="ZF_DAG_PE_2"/>
    <property type="match status" value="2"/>
</dbReference>
<dbReference type="InterPro" id="IPR017455">
    <property type="entry name" value="Znf_FYVE-rel"/>
</dbReference>
<evidence type="ECO:0000256" key="22">
    <source>
        <dbReference type="PROSITE-ProRule" id="PRU10141"/>
    </source>
</evidence>
<keyword evidence="12 22" id="KW-0547">Nucleotide-binding</keyword>
<proteinExistence type="inferred from homology"/>
<evidence type="ECO:0000256" key="2">
    <source>
        <dbReference type="ARBA" id="ARBA00004245"/>
    </source>
</evidence>
<dbReference type="SMART" id="SM00220">
    <property type="entry name" value="S_TKc"/>
    <property type="match status" value="1"/>
</dbReference>
<dbReference type="InterPro" id="IPR000219">
    <property type="entry name" value="DH_dom"/>
</dbReference>
<dbReference type="GO" id="GO:0005856">
    <property type="term" value="C:cytoskeleton"/>
    <property type="evidence" value="ECO:0007669"/>
    <property type="project" value="UniProtKB-SubCell"/>
</dbReference>
<feature type="domain" description="DH" evidence="25">
    <location>
        <begin position="845"/>
        <end position="1004"/>
    </location>
</feature>
<feature type="domain" description="PH" evidence="24">
    <location>
        <begin position="1033"/>
        <end position="1127"/>
    </location>
</feature>
<dbReference type="InterPro" id="IPR017441">
    <property type="entry name" value="Protein_kinase_ATP_BS"/>
</dbReference>
<dbReference type="InterPro" id="IPR000961">
    <property type="entry name" value="AGC-kinase_C"/>
</dbReference>
<evidence type="ECO:0000256" key="5">
    <source>
        <dbReference type="ARBA" id="ARBA00022490"/>
    </source>
</evidence>
<evidence type="ECO:0000256" key="4">
    <source>
        <dbReference type="ARBA" id="ARBA00012429"/>
    </source>
</evidence>
<keyword evidence="13 21" id="KW-0863">Zinc-finger</keyword>
<dbReference type="SMART" id="SM00064">
    <property type="entry name" value="FYVE"/>
    <property type="match status" value="1"/>
</dbReference>
<feature type="binding site" evidence="22">
    <location>
        <position position="1580"/>
    </location>
    <ligand>
        <name>ATP</name>
        <dbReference type="ChEBI" id="CHEBI:30616"/>
    </ligand>
</feature>
<dbReference type="Gene3D" id="1.20.900.10">
    <property type="entry name" value="Dbl homology (DH) domain"/>
    <property type="match status" value="1"/>
</dbReference>
<evidence type="ECO:0000256" key="16">
    <source>
        <dbReference type="ARBA" id="ARBA00022840"/>
    </source>
</evidence>
<keyword evidence="10" id="KW-0479">Metal-binding</keyword>
<dbReference type="Pfam" id="PF00069">
    <property type="entry name" value="Pkinase"/>
    <property type="match status" value="1"/>
</dbReference>
<evidence type="ECO:0000256" key="3">
    <source>
        <dbReference type="ARBA" id="ARBA00005490"/>
    </source>
</evidence>
<dbReference type="InterPro" id="IPR046349">
    <property type="entry name" value="C1-like_sf"/>
</dbReference>
<evidence type="ECO:0000313" key="30">
    <source>
        <dbReference type="EMBL" id="KAF5909388.1"/>
    </source>
</evidence>
<keyword evidence="15" id="KW-0862">Zinc</keyword>
<feature type="compositionally biased region" description="Basic and acidic residues" evidence="23">
    <location>
        <begin position="96"/>
        <end position="105"/>
    </location>
</feature>
<dbReference type="PROSITE" id="PS50003">
    <property type="entry name" value="PH_DOMAIN"/>
    <property type="match status" value="1"/>
</dbReference>
<dbReference type="InterPro" id="IPR002219">
    <property type="entry name" value="PKC_DAG/PE"/>
</dbReference>
<dbReference type="InterPro" id="IPR051092">
    <property type="entry name" value="FYVE_RhoGEF_PH"/>
</dbReference>
<keyword evidence="7" id="KW-0597">Phosphoprotein</keyword>
<feature type="non-terminal residue" evidence="30">
    <location>
        <position position="1"/>
    </location>
</feature>
<dbReference type="PROSITE" id="PS50011">
    <property type="entry name" value="PROTEIN_KINASE_DOM"/>
    <property type="match status" value="1"/>
</dbReference>
<feature type="region of interest" description="Disordered" evidence="23">
    <location>
        <begin position="634"/>
        <end position="658"/>
    </location>
</feature>
<feature type="domain" description="Protein kinase" evidence="26">
    <location>
        <begin position="1551"/>
        <end position="1805"/>
    </location>
</feature>
<dbReference type="InterPro" id="IPR000306">
    <property type="entry name" value="Znf_FYVE"/>
</dbReference>
<keyword evidence="16 22" id="KW-0067">ATP-binding</keyword>
<dbReference type="FunFam" id="1.10.510.10:FF:000150">
    <property type="entry name" value="Protein kinase C, theta"/>
    <property type="match status" value="1"/>
</dbReference>
<dbReference type="PANTHER" id="PTHR12673:SF13">
    <property type="entry name" value="FYVE, RHOGEF AND PH DOMAIN-CONTAINING PROTEIN 5"/>
    <property type="match status" value="1"/>
</dbReference>
<dbReference type="FunFam" id="3.30.60.20:FF:000003">
    <property type="entry name" value="Protein kinase C delta"/>
    <property type="match status" value="1"/>
</dbReference>
<dbReference type="Gene3D" id="3.30.60.20">
    <property type="match status" value="2"/>
</dbReference>
<dbReference type="EC" id="2.7.11.13" evidence="4"/>
<evidence type="ECO:0000256" key="7">
    <source>
        <dbReference type="ARBA" id="ARBA00022553"/>
    </source>
</evidence>
<dbReference type="InterPro" id="IPR011009">
    <property type="entry name" value="Kinase-like_dom_sf"/>
</dbReference>
<evidence type="ECO:0000256" key="15">
    <source>
        <dbReference type="ARBA" id="ARBA00022833"/>
    </source>
</evidence>
<dbReference type="GO" id="GO:0005737">
    <property type="term" value="C:cytoplasm"/>
    <property type="evidence" value="ECO:0007669"/>
    <property type="project" value="TreeGrafter"/>
</dbReference>
<feature type="domain" description="AGC-kinase C-terminal" evidence="29">
    <location>
        <begin position="1806"/>
        <end position="1826"/>
    </location>
</feature>
<reference evidence="30" key="1">
    <citation type="submission" date="2020-07" db="EMBL/GenBank/DDBJ databases">
        <title>Clarias magur genome sequencing, assembly and annotation.</title>
        <authorList>
            <person name="Kushwaha B."/>
            <person name="Kumar R."/>
            <person name="Das P."/>
            <person name="Joshi C.G."/>
            <person name="Kumar D."/>
            <person name="Nagpure N.S."/>
            <person name="Pandey M."/>
            <person name="Agarwal S."/>
            <person name="Srivastava S."/>
            <person name="Singh M."/>
            <person name="Sahoo L."/>
            <person name="Jayasankar P."/>
            <person name="Meher P.K."/>
            <person name="Koringa P.G."/>
            <person name="Iquebal M.A."/>
            <person name="Das S.P."/>
            <person name="Bit A."/>
            <person name="Patnaik S."/>
            <person name="Patel N."/>
            <person name="Shah T.M."/>
            <person name="Hinsu A."/>
            <person name="Jena J.K."/>
        </authorList>
    </citation>
    <scope>NUCLEOTIDE SEQUENCE</scope>
    <source>
        <strain evidence="30">CIFAMagur01</strain>
        <tissue evidence="30">Testis</tissue>
    </source>
</reference>
<dbReference type="Proteomes" id="UP000727407">
    <property type="component" value="Unassembled WGS sequence"/>
</dbReference>
<evidence type="ECO:0000256" key="8">
    <source>
        <dbReference type="ARBA" id="ARBA00022658"/>
    </source>
</evidence>
<dbReference type="FunFam" id="3.30.200.20:FF:000360">
    <property type="entry name" value="Protein kinase C"/>
    <property type="match status" value="1"/>
</dbReference>
<dbReference type="Gene3D" id="3.30.200.20">
    <property type="entry name" value="Phosphorylase Kinase, domain 1"/>
    <property type="match status" value="1"/>
</dbReference>
<feature type="region of interest" description="Disordered" evidence="23">
    <location>
        <begin position="67"/>
        <end position="105"/>
    </location>
</feature>
<keyword evidence="18" id="KW-0206">Cytoskeleton</keyword>
<evidence type="ECO:0000256" key="1">
    <source>
        <dbReference type="ARBA" id="ARBA00001946"/>
    </source>
</evidence>
<protein>
    <recommendedName>
        <fullName evidence="4">protein kinase C</fullName>
        <ecNumber evidence="4">2.7.11.13</ecNumber>
    </recommendedName>
</protein>
<comment type="similarity">
    <text evidence="3">Belongs to the protein kinase superfamily. AGC Ser/Thr protein kinase family. PKC subfamily.</text>
</comment>
<keyword evidence="14" id="KW-0418">Kinase</keyword>
<feature type="domain" description="Phorbol-ester/DAG-type" evidence="27">
    <location>
        <begin position="1426"/>
        <end position="1476"/>
    </location>
</feature>
<dbReference type="PANTHER" id="PTHR12673">
    <property type="entry name" value="FACIOGENITAL DYSPLASIA PROTEIN"/>
    <property type="match status" value="1"/>
</dbReference>
<dbReference type="InterPro" id="IPR000719">
    <property type="entry name" value="Prot_kinase_dom"/>
</dbReference>